<dbReference type="AlphaFoldDB" id="A0A1J5AX79"/>
<dbReference type="EMBL" id="MNXQ01000036">
    <property type="protein sequence ID" value="OIP03475.1"/>
    <property type="molecule type" value="Genomic_DNA"/>
</dbReference>
<organism evidence="1 2">
    <name type="scientific">Candidatus Beckwithbacteria bacterium CG2_30_44_31</name>
    <dbReference type="NCBI Taxonomy" id="1805035"/>
    <lineage>
        <taxon>Bacteria</taxon>
        <taxon>Candidatus Beckwithiibacteriota</taxon>
    </lineage>
</organism>
<gene>
    <name evidence="1" type="ORF">AUK18_01985</name>
</gene>
<dbReference type="InterPro" id="IPR038573">
    <property type="entry name" value="BrnT_sf"/>
</dbReference>
<dbReference type="InterPro" id="IPR007460">
    <property type="entry name" value="BrnT_toxin"/>
</dbReference>
<evidence type="ECO:0000313" key="2">
    <source>
        <dbReference type="Proteomes" id="UP000183605"/>
    </source>
</evidence>
<sequence>MIIRKPIEFLWDEGNQQKNWLKHKVKTKECEEVFLDDQKKIAKDKFHSKSEPRFILLGKTKKMRLIYLIFTTRSKKIRVISARDINKKERKLYEKTT</sequence>
<proteinExistence type="predicted"/>
<comment type="caution">
    <text evidence="1">The sequence shown here is derived from an EMBL/GenBank/DDBJ whole genome shotgun (WGS) entry which is preliminary data.</text>
</comment>
<reference evidence="1 2" key="1">
    <citation type="journal article" date="2016" name="Environ. Microbiol.">
        <title>Genomic resolution of a cold subsurface aquifer community provides metabolic insights for novel microbes adapted to high CO concentrations.</title>
        <authorList>
            <person name="Probst A.J."/>
            <person name="Castelle C.J."/>
            <person name="Singh A."/>
            <person name="Brown C.T."/>
            <person name="Anantharaman K."/>
            <person name="Sharon I."/>
            <person name="Hug L.A."/>
            <person name="Burstein D."/>
            <person name="Emerson J.B."/>
            <person name="Thomas B.C."/>
            <person name="Banfield J.F."/>
        </authorList>
    </citation>
    <scope>NUCLEOTIDE SEQUENCE [LARGE SCALE GENOMIC DNA]</scope>
    <source>
        <strain evidence="1">CG2_30_44_31</strain>
    </source>
</reference>
<accession>A0A1J5AX79</accession>
<protein>
    <recommendedName>
        <fullName evidence="3">Toxin</fullName>
    </recommendedName>
</protein>
<dbReference type="Pfam" id="PF04365">
    <property type="entry name" value="BrnT_toxin"/>
    <property type="match status" value="1"/>
</dbReference>
<dbReference type="Gene3D" id="3.10.450.530">
    <property type="entry name" value="Ribonuclease toxin, BrnT, of type II toxin-antitoxin system"/>
    <property type="match status" value="1"/>
</dbReference>
<dbReference type="Proteomes" id="UP000183605">
    <property type="component" value="Unassembled WGS sequence"/>
</dbReference>
<evidence type="ECO:0008006" key="3">
    <source>
        <dbReference type="Google" id="ProtNLM"/>
    </source>
</evidence>
<name>A0A1J5AX79_9BACT</name>
<evidence type="ECO:0000313" key="1">
    <source>
        <dbReference type="EMBL" id="OIP03475.1"/>
    </source>
</evidence>